<protein>
    <recommendedName>
        <fullName evidence="4">FRIGIDA-like protein</fullName>
    </recommendedName>
</protein>
<keyword evidence="3" id="KW-1185">Reference proteome</keyword>
<proteinExistence type="predicted"/>
<name>A0ABQ4ZRZ5_9ASTR</name>
<sequence length="269" mass="30859">MKMLPYEAFACRYGAEDVVLRELYKSKTREERVRLLVSSPRASTTPSYSPGPSMNPSYSPGPSTPPSYSPGPSTPLSYSPGPSRNVECSNCKIFLREIKIHQYIILHFTWWKEVDIVALAQLESNSEGHYKKQFVLCFICKVEDSGNMWSFQSKLCAELREAAGSNDWVEMLVLYCWRSVEKDFRVAGVINKLCEEVVDANEETSYFIQELDDVPGWVVATRKTSVFLKETQEKDNERLQQLEALAREIEARAREKCIFIEKLKVNQPF</sequence>
<reference evidence="2" key="2">
    <citation type="submission" date="2022-01" db="EMBL/GenBank/DDBJ databases">
        <authorList>
            <person name="Yamashiro T."/>
            <person name="Shiraishi A."/>
            <person name="Satake H."/>
            <person name="Nakayama K."/>
        </authorList>
    </citation>
    <scope>NUCLEOTIDE SEQUENCE</scope>
</reference>
<evidence type="ECO:0008006" key="4">
    <source>
        <dbReference type="Google" id="ProtNLM"/>
    </source>
</evidence>
<dbReference type="Proteomes" id="UP001151760">
    <property type="component" value="Unassembled WGS sequence"/>
</dbReference>
<reference evidence="2" key="1">
    <citation type="journal article" date="2022" name="Int. J. Mol. Sci.">
        <title>Draft Genome of Tanacetum Coccineum: Genomic Comparison of Closely Related Tanacetum-Family Plants.</title>
        <authorList>
            <person name="Yamashiro T."/>
            <person name="Shiraishi A."/>
            <person name="Nakayama K."/>
            <person name="Satake H."/>
        </authorList>
    </citation>
    <scope>NUCLEOTIDE SEQUENCE</scope>
</reference>
<organism evidence="2 3">
    <name type="scientific">Tanacetum coccineum</name>
    <dbReference type="NCBI Taxonomy" id="301880"/>
    <lineage>
        <taxon>Eukaryota</taxon>
        <taxon>Viridiplantae</taxon>
        <taxon>Streptophyta</taxon>
        <taxon>Embryophyta</taxon>
        <taxon>Tracheophyta</taxon>
        <taxon>Spermatophyta</taxon>
        <taxon>Magnoliopsida</taxon>
        <taxon>eudicotyledons</taxon>
        <taxon>Gunneridae</taxon>
        <taxon>Pentapetalae</taxon>
        <taxon>asterids</taxon>
        <taxon>campanulids</taxon>
        <taxon>Asterales</taxon>
        <taxon>Asteraceae</taxon>
        <taxon>Asteroideae</taxon>
        <taxon>Anthemideae</taxon>
        <taxon>Anthemidinae</taxon>
        <taxon>Tanacetum</taxon>
    </lineage>
</organism>
<accession>A0ABQ4ZRZ5</accession>
<gene>
    <name evidence="2" type="ORF">Tco_0774244</name>
</gene>
<evidence type="ECO:0000313" key="3">
    <source>
        <dbReference type="Proteomes" id="UP001151760"/>
    </source>
</evidence>
<feature type="compositionally biased region" description="Pro residues" evidence="1">
    <location>
        <begin position="62"/>
        <end position="73"/>
    </location>
</feature>
<feature type="compositionally biased region" description="Polar residues" evidence="1">
    <location>
        <begin position="40"/>
        <end position="55"/>
    </location>
</feature>
<dbReference type="EMBL" id="BQNB010011519">
    <property type="protein sequence ID" value="GJS91608.1"/>
    <property type="molecule type" value="Genomic_DNA"/>
</dbReference>
<comment type="caution">
    <text evidence="2">The sequence shown here is derived from an EMBL/GenBank/DDBJ whole genome shotgun (WGS) entry which is preliminary data.</text>
</comment>
<evidence type="ECO:0000256" key="1">
    <source>
        <dbReference type="SAM" id="MobiDB-lite"/>
    </source>
</evidence>
<evidence type="ECO:0000313" key="2">
    <source>
        <dbReference type="EMBL" id="GJS91608.1"/>
    </source>
</evidence>
<feature type="region of interest" description="Disordered" evidence="1">
    <location>
        <begin position="35"/>
        <end position="82"/>
    </location>
</feature>